<evidence type="ECO:0000256" key="4">
    <source>
        <dbReference type="ARBA" id="ARBA00022801"/>
    </source>
</evidence>
<comment type="caution">
    <text evidence="12">The sequence shown here is derived from an EMBL/GenBank/DDBJ whole genome shotgun (WGS) entry which is preliminary data.</text>
</comment>
<dbReference type="GO" id="GO:0006508">
    <property type="term" value="P:proteolysis"/>
    <property type="evidence" value="ECO:0007669"/>
    <property type="project" value="UniProtKB-KW"/>
</dbReference>
<reference evidence="12 13" key="1">
    <citation type="journal article" date="2017" name="Gigascience">
        <title>Genome sequence of the small brown planthopper, Laodelphax striatellus.</title>
        <authorList>
            <person name="Zhu J."/>
            <person name="Jiang F."/>
            <person name="Wang X."/>
            <person name="Yang P."/>
            <person name="Bao Y."/>
            <person name="Zhao W."/>
            <person name="Wang W."/>
            <person name="Lu H."/>
            <person name="Wang Q."/>
            <person name="Cui N."/>
            <person name="Li J."/>
            <person name="Chen X."/>
            <person name="Luo L."/>
            <person name="Yu J."/>
            <person name="Kang L."/>
            <person name="Cui F."/>
        </authorList>
    </citation>
    <scope>NUCLEOTIDE SEQUENCE [LARGE SCALE GENOMIC DNA]</scope>
    <source>
        <strain evidence="12">Lst14</strain>
    </source>
</reference>
<dbReference type="InParanoid" id="A0A482WYP3"/>
<dbReference type="Gene3D" id="2.40.10.10">
    <property type="entry name" value="Trypsin-like serine proteases"/>
    <property type="match status" value="2"/>
</dbReference>
<feature type="transmembrane region" description="Helical" evidence="10">
    <location>
        <begin position="253"/>
        <end position="270"/>
    </location>
</feature>
<dbReference type="InterPro" id="IPR033116">
    <property type="entry name" value="TRYPSIN_SER"/>
</dbReference>
<keyword evidence="10" id="KW-1133">Transmembrane helix</keyword>
<evidence type="ECO:0000313" key="13">
    <source>
        <dbReference type="Proteomes" id="UP000291343"/>
    </source>
</evidence>
<keyword evidence="6" id="KW-0865">Zymogen</keyword>
<dbReference type="InterPro" id="IPR001254">
    <property type="entry name" value="Trypsin_dom"/>
</dbReference>
<dbReference type="PROSITE" id="PS50240">
    <property type="entry name" value="TRYPSIN_DOM"/>
    <property type="match status" value="1"/>
</dbReference>
<keyword evidence="2" id="KW-0645">Protease</keyword>
<dbReference type="InterPro" id="IPR050430">
    <property type="entry name" value="Peptidase_S1"/>
</dbReference>
<comment type="catalytic activity">
    <reaction evidence="8">
        <text>Preferential cleavage: Arg-|-Xaa, Lys-|-Xaa.</text>
        <dbReference type="EC" id="3.4.21.4"/>
    </reaction>
</comment>
<dbReference type="GO" id="GO:0004252">
    <property type="term" value="F:serine-type endopeptidase activity"/>
    <property type="evidence" value="ECO:0007669"/>
    <property type="project" value="UniProtKB-EC"/>
</dbReference>
<evidence type="ECO:0000256" key="5">
    <source>
        <dbReference type="ARBA" id="ARBA00022825"/>
    </source>
</evidence>
<dbReference type="PANTHER" id="PTHR24276:SF97">
    <property type="entry name" value="GH13245P2-RELATED"/>
    <property type="match status" value="1"/>
</dbReference>
<dbReference type="PANTHER" id="PTHR24276">
    <property type="entry name" value="POLYSERASE-RELATED"/>
    <property type="match status" value="1"/>
</dbReference>
<evidence type="ECO:0000313" key="12">
    <source>
        <dbReference type="EMBL" id="RZF38655.1"/>
    </source>
</evidence>
<dbReference type="EMBL" id="QKKF02022000">
    <property type="protein sequence ID" value="RZF38655.1"/>
    <property type="molecule type" value="Genomic_DNA"/>
</dbReference>
<keyword evidence="10" id="KW-0472">Membrane</keyword>
<evidence type="ECO:0000256" key="9">
    <source>
        <dbReference type="ARBA" id="ARBA00038868"/>
    </source>
</evidence>
<dbReference type="EC" id="3.4.21.4" evidence="9"/>
<dbReference type="FunCoup" id="A0A482WYP3">
    <property type="interactions" value="18"/>
</dbReference>
<keyword evidence="4" id="KW-0378">Hydrolase</keyword>
<dbReference type="SMART" id="SM00020">
    <property type="entry name" value="Tryp_SPc"/>
    <property type="match status" value="1"/>
</dbReference>
<dbReference type="InterPro" id="IPR009003">
    <property type="entry name" value="Peptidase_S1_PA"/>
</dbReference>
<accession>A0A482WYP3</accession>
<dbReference type="InterPro" id="IPR001314">
    <property type="entry name" value="Peptidase_S1A"/>
</dbReference>
<dbReference type="OrthoDB" id="6587056at2759"/>
<dbReference type="STRING" id="195883.A0A482WYP3"/>
<dbReference type="GO" id="GO:0007586">
    <property type="term" value="P:digestion"/>
    <property type="evidence" value="ECO:0007669"/>
    <property type="project" value="UniProtKB-KW"/>
</dbReference>
<evidence type="ECO:0000256" key="3">
    <source>
        <dbReference type="ARBA" id="ARBA00022757"/>
    </source>
</evidence>
<evidence type="ECO:0000256" key="8">
    <source>
        <dbReference type="ARBA" id="ARBA00036320"/>
    </source>
</evidence>
<dbReference type="SMR" id="A0A482WYP3"/>
<evidence type="ECO:0000259" key="11">
    <source>
        <dbReference type="PROSITE" id="PS50240"/>
    </source>
</evidence>
<comment type="similarity">
    <text evidence="1">Belongs to the peptidase S1 family.</text>
</comment>
<dbReference type="SUPFAM" id="SSF50494">
    <property type="entry name" value="Trypsin-like serine proteases"/>
    <property type="match status" value="1"/>
</dbReference>
<evidence type="ECO:0000256" key="6">
    <source>
        <dbReference type="ARBA" id="ARBA00023145"/>
    </source>
</evidence>
<dbReference type="Proteomes" id="UP000291343">
    <property type="component" value="Unassembled WGS sequence"/>
</dbReference>
<evidence type="ECO:0000256" key="10">
    <source>
        <dbReference type="SAM" id="Phobius"/>
    </source>
</evidence>
<dbReference type="Pfam" id="PF00089">
    <property type="entry name" value="Trypsin"/>
    <property type="match status" value="1"/>
</dbReference>
<keyword evidence="13" id="KW-1185">Reference proteome</keyword>
<dbReference type="AlphaFoldDB" id="A0A482WYP3"/>
<evidence type="ECO:0000256" key="7">
    <source>
        <dbReference type="ARBA" id="ARBA00023157"/>
    </source>
</evidence>
<dbReference type="PRINTS" id="PR00722">
    <property type="entry name" value="CHYMOTRYPSIN"/>
</dbReference>
<proteinExistence type="inferred from homology"/>
<gene>
    <name evidence="12" type="ORF">LSTR_LSTR003461</name>
</gene>
<protein>
    <recommendedName>
        <fullName evidence="9">trypsin</fullName>
        <ecNumber evidence="9">3.4.21.4</ecNumber>
    </recommendedName>
</protein>
<name>A0A482WYP3_LAOST</name>
<keyword evidence="5" id="KW-0720">Serine protease</keyword>
<keyword evidence="7" id="KW-1015">Disulfide bond</keyword>
<feature type="domain" description="Peptidase S1" evidence="11">
    <location>
        <begin position="1"/>
        <end position="240"/>
    </location>
</feature>
<dbReference type="InterPro" id="IPR043504">
    <property type="entry name" value="Peptidase_S1_PA_chymotrypsin"/>
</dbReference>
<sequence length="271" mass="30930">MRGGQEVTPKDSLQFIILITSLVTDSDSKHHKKHYCTGNLIAPNWVLTSGHCFPQKTKEILLQWMSSRTFWGHKYWKCSRKALQFFLLEDQKPGGEFGDKDLALVEIEPCAESSNPVKLARKRKHFRAGKKRKSFRCVTAGFGQTLNNDNTALKLRKLDVRDEELLLYCEDKKICIYFNEEGRGTCKGDSGGPILCNGQLYGILSHIQYNIEPWHCGMEKITSVYEDVRDHLTWINNTISICNSPVYLNSSTAIYPSFTLILIICLLLYLG</sequence>
<organism evidence="12 13">
    <name type="scientific">Laodelphax striatellus</name>
    <name type="common">Small brown planthopper</name>
    <name type="synonym">Delphax striatella</name>
    <dbReference type="NCBI Taxonomy" id="195883"/>
    <lineage>
        <taxon>Eukaryota</taxon>
        <taxon>Metazoa</taxon>
        <taxon>Ecdysozoa</taxon>
        <taxon>Arthropoda</taxon>
        <taxon>Hexapoda</taxon>
        <taxon>Insecta</taxon>
        <taxon>Pterygota</taxon>
        <taxon>Neoptera</taxon>
        <taxon>Paraneoptera</taxon>
        <taxon>Hemiptera</taxon>
        <taxon>Auchenorrhyncha</taxon>
        <taxon>Fulgoroidea</taxon>
        <taxon>Delphacidae</taxon>
        <taxon>Criomorphinae</taxon>
        <taxon>Laodelphax</taxon>
    </lineage>
</organism>
<evidence type="ECO:0000256" key="2">
    <source>
        <dbReference type="ARBA" id="ARBA00022670"/>
    </source>
</evidence>
<keyword evidence="3" id="KW-0222">Digestion</keyword>
<keyword evidence="10" id="KW-0812">Transmembrane</keyword>
<evidence type="ECO:0000256" key="1">
    <source>
        <dbReference type="ARBA" id="ARBA00007664"/>
    </source>
</evidence>
<dbReference type="PROSITE" id="PS00135">
    <property type="entry name" value="TRYPSIN_SER"/>
    <property type="match status" value="1"/>
</dbReference>